<comment type="function">
    <text evidence="2">Involved in the post-transcriptional modification of the uridine at the wobble position (U34) of tRNA(Lys), tRNA(Glu) and tRNA(Gln). Catalyzes the conversion of 2-thiouridine (S2U-RNA) to 2-selenouridine (Se2U-RNA). Acts in a two-step process involving geranylation of 2-thiouridine (S2U) to S-geranyl-2-thiouridine (geS2U) and subsequent selenation of the latter derivative to 2-selenouridine (Se2U) in the tRNA chain.</text>
</comment>
<name>A0A2N4U468_9BURK</name>
<dbReference type="InterPro" id="IPR058840">
    <property type="entry name" value="AAA_SelU"/>
</dbReference>
<keyword evidence="1 2" id="KW-0711">Selenium</keyword>
<dbReference type="NCBIfam" id="NF008751">
    <property type="entry name" value="PRK11784.1-3"/>
    <property type="match status" value="1"/>
</dbReference>
<dbReference type="Pfam" id="PF26341">
    <property type="entry name" value="AAA_SelU"/>
    <property type="match status" value="1"/>
</dbReference>
<dbReference type="InterPro" id="IPR027417">
    <property type="entry name" value="P-loop_NTPase"/>
</dbReference>
<protein>
    <recommendedName>
        <fullName evidence="2">tRNA 2-selenouridine synthase</fullName>
        <ecNumber evidence="2">2.9.1.3</ecNumber>
    </recommendedName>
</protein>
<reference evidence="4 5" key="1">
    <citation type="submission" date="2017-10" db="EMBL/GenBank/DDBJ databases">
        <title>Two draft genome sequences of Pusillimonas sp. strains isolated from a nitrate- and radionuclide-contaminated groundwater in Russia.</title>
        <authorList>
            <person name="Grouzdev D.S."/>
            <person name="Tourova T.P."/>
            <person name="Goeva M.A."/>
            <person name="Babich T.L."/>
            <person name="Sokolova D.S."/>
            <person name="Abdullin R."/>
            <person name="Poltaraus A.B."/>
            <person name="Toshchakov S.V."/>
            <person name="Nazina T.N."/>
        </authorList>
    </citation>
    <scope>NUCLEOTIDE SEQUENCE [LARGE SCALE GENOMIC DNA]</scope>
    <source>
        <strain evidence="4 5">JR1/69-3-13</strain>
    </source>
</reference>
<dbReference type="NCBIfam" id="TIGR03167">
    <property type="entry name" value="tRNA_sel_U_synt"/>
    <property type="match status" value="1"/>
</dbReference>
<proteinExistence type="inferred from homology"/>
<keyword evidence="2" id="KW-0808">Transferase</keyword>
<dbReference type="InterPro" id="IPR001763">
    <property type="entry name" value="Rhodanese-like_dom"/>
</dbReference>
<feature type="domain" description="Rhodanese" evidence="3">
    <location>
        <begin position="12"/>
        <end position="136"/>
    </location>
</feature>
<dbReference type="GO" id="GO:0002098">
    <property type="term" value="P:tRNA wobble uridine modification"/>
    <property type="evidence" value="ECO:0007669"/>
    <property type="project" value="UniProtKB-UniRule"/>
</dbReference>
<dbReference type="Gene3D" id="3.40.250.10">
    <property type="entry name" value="Rhodanese-like domain"/>
    <property type="match status" value="1"/>
</dbReference>
<evidence type="ECO:0000256" key="2">
    <source>
        <dbReference type="HAMAP-Rule" id="MF_01622"/>
    </source>
</evidence>
<comment type="caution">
    <text evidence="4">The sequence shown here is derived from an EMBL/GenBank/DDBJ whole genome shotgun (WGS) entry which is preliminary data.</text>
</comment>
<comment type="catalytic activity">
    <reaction evidence="2">
        <text>5-methylaminomethyl-2-(Se-phospho)selenouridine(34) in tRNA + H2O = 5-methylaminomethyl-2-selenouridine(34) in tRNA + phosphate</text>
        <dbReference type="Rhea" id="RHEA:60176"/>
        <dbReference type="Rhea" id="RHEA-COMP:10196"/>
        <dbReference type="Rhea" id="RHEA-COMP:15523"/>
        <dbReference type="ChEBI" id="CHEBI:15377"/>
        <dbReference type="ChEBI" id="CHEBI:43474"/>
        <dbReference type="ChEBI" id="CHEBI:82743"/>
        <dbReference type="ChEBI" id="CHEBI:143702"/>
    </reaction>
</comment>
<keyword evidence="5" id="KW-1185">Reference proteome</keyword>
<evidence type="ECO:0000259" key="3">
    <source>
        <dbReference type="PROSITE" id="PS50206"/>
    </source>
</evidence>
<dbReference type="NCBIfam" id="NF008750">
    <property type="entry name" value="PRK11784.1-2"/>
    <property type="match status" value="1"/>
</dbReference>
<dbReference type="OrthoDB" id="9808735at2"/>
<comment type="similarity">
    <text evidence="2">Belongs to the SelU family.</text>
</comment>
<dbReference type="GO" id="GO:0016765">
    <property type="term" value="F:transferase activity, transferring alkyl or aryl (other than methyl) groups"/>
    <property type="evidence" value="ECO:0007669"/>
    <property type="project" value="UniProtKB-UniRule"/>
</dbReference>
<accession>A0A2N4U468</accession>
<evidence type="ECO:0000313" key="4">
    <source>
        <dbReference type="EMBL" id="PLC49806.1"/>
    </source>
</evidence>
<dbReference type="GO" id="GO:0043828">
    <property type="term" value="F:tRNA 2-selenouridine synthase activity"/>
    <property type="evidence" value="ECO:0007669"/>
    <property type="project" value="UniProtKB-EC"/>
</dbReference>
<dbReference type="EC" id="2.9.1.3" evidence="2"/>
<dbReference type="AlphaFoldDB" id="A0A2N4U468"/>
<dbReference type="PANTHER" id="PTHR30401">
    <property type="entry name" value="TRNA 2-SELENOURIDINE SYNTHASE"/>
    <property type="match status" value="1"/>
</dbReference>
<sequence>MREDTSNYQALFLDNVPMMDARAPVEFSKGAFPGVINLPLMDDGERQKVGLCYKQRGQDAAIALGHELVSGQIKAQRIAAWAAFARANPDGYLYCFRGGLRSQITQQWLKEEAGIEYPRVIGGYKAMRTFLLETTEQAVNDCSFVVLGGMTGTGKTDVLLQLSNGLDLERHARHRGSSFGKHAVGQPAQIDFENGLAVDILKKCAAGHSLFVLEDESRAIGSCSLPLLLYQGMQTYPVVWLEDSLENRMQRILRDYVVGLRNEFDTLHGEEKGFGLYAERLRQSLDNIVKRLGHDRHQRLAAIMDAALIEQARSGAIEMHLGWIEGLLTEYYDPMYVYQRQLRSKRIEFAGGQQAVLGYLCQRGAQR</sequence>
<dbReference type="HAMAP" id="MF_01622">
    <property type="entry name" value="tRNA_sel_U_synth"/>
    <property type="match status" value="1"/>
</dbReference>
<dbReference type="RefSeq" id="WP_102073999.1">
    <property type="nucleotide sequence ID" value="NZ_PDNW01000008.1"/>
</dbReference>
<evidence type="ECO:0000313" key="5">
    <source>
        <dbReference type="Proteomes" id="UP000234190"/>
    </source>
</evidence>
<comment type="subunit">
    <text evidence="2">Monomer.</text>
</comment>
<dbReference type="InterPro" id="IPR036873">
    <property type="entry name" value="Rhodanese-like_dom_sf"/>
</dbReference>
<comment type="catalytic activity">
    <reaction evidence="2">
        <text>5-methylaminomethyl-2-thiouridine(34) in tRNA + (2E)-geranyl diphosphate = 5-methylaminomethyl-S-(2E)-geranyl-thiouridine(34) in tRNA + diphosphate</text>
        <dbReference type="Rhea" id="RHEA:14085"/>
        <dbReference type="Rhea" id="RHEA-COMP:10195"/>
        <dbReference type="Rhea" id="RHEA-COMP:14654"/>
        <dbReference type="ChEBI" id="CHEBI:33019"/>
        <dbReference type="ChEBI" id="CHEBI:58057"/>
        <dbReference type="ChEBI" id="CHEBI:74455"/>
        <dbReference type="ChEBI" id="CHEBI:140632"/>
    </reaction>
</comment>
<organism evidence="4 5">
    <name type="scientific">Pollutimonas subterranea</name>
    <dbReference type="NCBI Taxonomy" id="2045210"/>
    <lineage>
        <taxon>Bacteria</taxon>
        <taxon>Pseudomonadati</taxon>
        <taxon>Pseudomonadota</taxon>
        <taxon>Betaproteobacteria</taxon>
        <taxon>Burkholderiales</taxon>
        <taxon>Alcaligenaceae</taxon>
        <taxon>Pollutimonas</taxon>
    </lineage>
</organism>
<evidence type="ECO:0000256" key="1">
    <source>
        <dbReference type="ARBA" id="ARBA00023266"/>
    </source>
</evidence>
<comment type="catalytic activity">
    <reaction evidence="2">
        <text>5-methylaminomethyl-2-thiouridine(34) in tRNA + selenophosphate + (2E)-geranyl diphosphate + H2O + H(+) = 5-methylaminomethyl-2-selenouridine(34) in tRNA + (2E)-thiogeraniol + phosphate + diphosphate</text>
        <dbReference type="Rhea" id="RHEA:42716"/>
        <dbReference type="Rhea" id="RHEA-COMP:10195"/>
        <dbReference type="Rhea" id="RHEA-COMP:10196"/>
        <dbReference type="ChEBI" id="CHEBI:15377"/>
        <dbReference type="ChEBI" id="CHEBI:15378"/>
        <dbReference type="ChEBI" id="CHEBI:16144"/>
        <dbReference type="ChEBI" id="CHEBI:33019"/>
        <dbReference type="ChEBI" id="CHEBI:43474"/>
        <dbReference type="ChEBI" id="CHEBI:58057"/>
        <dbReference type="ChEBI" id="CHEBI:74455"/>
        <dbReference type="ChEBI" id="CHEBI:82743"/>
        <dbReference type="ChEBI" id="CHEBI:143703"/>
        <dbReference type="EC" id="2.9.1.3"/>
    </reaction>
</comment>
<dbReference type="PANTHER" id="PTHR30401:SF0">
    <property type="entry name" value="TRNA 2-SELENOURIDINE SYNTHASE"/>
    <property type="match status" value="1"/>
</dbReference>
<gene>
    <name evidence="2" type="primary">selU</name>
    <name evidence="4" type="ORF">CR159_10960</name>
</gene>
<dbReference type="SUPFAM" id="SSF52821">
    <property type="entry name" value="Rhodanese/Cell cycle control phosphatase"/>
    <property type="match status" value="1"/>
</dbReference>
<dbReference type="InterPro" id="IPR017582">
    <property type="entry name" value="SelU"/>
</dbReference>
<comment type="catalytic activity">
    <reaction evidence="2">
        <text>5-methylaminomethyl-S-(2E)-geranyl-thiouridine(34) in tRNA + selenophosphate + H(+) = 5-methylaminomethyl-2-(Se-phospho)selenouridine(34) in tRNA + (2E)-thiogeraniol</text>
        <dbReference type="Rhea" id="RHEA:60172"/>
        <dbReference type="Rhea" id="RHEA-COMP:14654"/>
        <dbReference type="Rhea" id="RHEA-COMP:15523"/>
        <dbReference type="ChEBI" id="CHEBI:15378"/>
        <dbReference type="ChEBI" id="CHEBI:16144"/>
        <dbReference type="ChEBI" id="CHEBI:140632"/>
        <dbReference type="ChEBI" id="CHEBI:143702"/>
        <dbReference type="ChEBI" id="CHEBI:143703"/>
    </reaction>
</comment>
<dbReference type="Proteomes" id="UP000234190">
    <property type="component" value="Unassembled WGS sequence"/>
</dbReference>
<feature type="active site" description="S-selanylcysteine intermediate" evidence="2">
    <location>
        <position position="95"/>
    </location>
</feature>
<dbReference type="PROSITE" id="PS50206">
    <property type="entry name" value="RHODANESE_3"/>
    <property type="match status" value="1"/>
</dbReference>
<dbReference type="SMART" id="SM00450">
    <property type="entry name" value="RHOD"/>
    <property type="match status" value="1"/>
</dbReference>
<dbReference type="EMBL" id="PDNW01000008">
    <property type="protein sequence ID" value="PLC49806.1"/>
    <property type="molecule type" value="Genomic_DNA"/>
</dbReference>
<dbReference type="SUPFAM" id="SSF52540">
    <property type="entry name" value="P-loop containing nucleoside triphosphate hydrolases"/>
    <property type="match status" value="1"/>
</dbReference>